<accession>A0A6M3JHW6</accession>
<feature type="transmembrane region" description="Helical" evidence="1">
    <location>
        <begin position="12"/>
        <end position="32"/>
    </location>
</feature>
<dbReference type="EMBL" id="MT141713">
    <property type="protein sequence ID" value="QJA69523.1"/>
    <property type="molecule type" value="Genomic_DNA"/>
</dbReference>
<protein>
    <submittedName>
        <fullName evidence="2">Uncharacterized protein</fullName>
    </submittedName>
</protein>
<reference evidence="2" key="1">
    <citation type="submission" date="2020-03" db="EMBL/GenBank/DDBJ databases">
        <title>The deep terrestrial virosphere.</title>
        <authorList>
            <person name="Holmfeldt K."/>
            <person name="Nilsson E."/>
            <person name="Simone D."/>
            <person name="Lopez-Fernandez M."/>
            <person name="Wu X."/>
            <person name="de Brujin I."/>
            <person name="Lundin D."/>
            <person name="Andersson A."/>
            <person name="Bertilsson S."/>
            <person name="Dopson M."/>
        </authorList>
    </citation>
    <scope>NUCLEOTIDE SEQUENCE</scope>
    <source>
        <strain evidence="2">MM415A04515</strain>
    </source>
</reference>
<name>A0A6M3JHW6_9ZZZZ</name>
<evidence type="ECO:0000313" key="2">
    <source>
        <dbReference type="EMBL" id="QJA69523.1"/>
    </source>
</evidence>
<proteinExistence type="predicted"/>
<keyword evidence="1" id="KW-1133">Transmembrane helix</keyword>
<sequence>MNIYSALTTETQVCICIVLVLLIVLVSGVVGWRMGWVRCVEYIESLNMNNIITERGEYAQEDQNAEGQV</sequence>
<keyword evidence="1" id="KW-0472">Membrane</keyword>
<keyword evidence="1" id="KW-0812">Transmembrane</keyword>
<gene>
    <name evidence="2" type="ORF">MM415A04515_0005</name>
</gene>
<organism evidence="2">
    <name type="scientific">viral metagenome</name>
    <dbReference type="NCBI Taxonomy" id="1070528"/>
    <lineage>
        <taxon>unclassified sequences</taxon>
        <taxon>metagenomes</taxon>
        <taxon>organismal metagenomes</taxon>
    </lineage>
</organism>
<dbReference type="AlphaFoldDB" id="A0A6M3JHW6"/>
<evidence type="ECO:0000256" key="1">
    <source>
        <dbReference type="SAM" id="Phobius"/>
    </source>
</evidence>